<evidence type="ECO:0000313" key="2">
    <source>
        <dbReference type="Proteomes" id="UP000031631"/>
    </source>
</evidence>
<sequence>MPYTFTVSPDFGPDQLANWHIFNTWLQRQLTTDIHFETFDSFEDQRQAIHEGKVDIIYANPYDASFLVREKGFVAVASPHHPDETTVAVSATSPVDSIESLKAGCRIAQTDDPDISMMGMILLEPADLHKENTETLVQDSYIQVAKALLQNQADVGFFLADAYEGLSNLVKSQLKPLVNSDIQIVSHALLLGPQLLDRKEELNSKLQSMSDEPQGKNLLESLGFQAWNPIDEEEMEFMIDLIEALAA</sequence>
<dbReference type="RefSeq" id="WP_041069715.1">
    <property type="nucleotide sequence ID" value="NZ_AP012273.1"/>
</dbReference>
<proteinExistence type="predicted"/>
<dbReference type="Proteomes" id="UP000031631">
    <property type="component" value="Chromosome"/>
</dbReference>
<dbReference type="EMBL" id="AP012273">
    <property type="protein sequence ID" value="BAO45718.1"/>
    <property type="molecule type" value="Genomic_DNA"/>
</dbReference>
<gene>
    <name evidence="1" type="ORF">TBH_C2817</name>
</gene>
<dbReference type="SUPFAM" id="SSF53850">
    <property type="entry name" value="Periplasmic binding protein-like II"/>
    <property type="match status" value="1"/>
</dbReference>
<protein>
    <submittedName>
        <fullName evidence="1">Phosphonate ABC transporter substrate-binding protein</fullName>
    </submittedName>
</protein>
<name>A0A7U6GL83_9GAMM</name>
<evidence type="ECO:0000313" key="1">
    <source>
        <dbReference type="EMBL" id="BAO45718.1"/>
    </source>
</evidence>
<dbReference type="Gene3D" id="3.40.190.10">
    <property type="entry name" value="Periplasmic binding protein-like II"/>
    <property type="match status" value="2"/>
</dbReference>
<reference evidence="1 2" key="1">
    <citation type="journal article" date="2014" name="PLoS ONE">
        <title>Physiological and genomic features of a novel sulfur-oxidizing gammaproteobacterium belonging to a previously uncultivated symbiotic lineage isolated from a hydrothermal vent.</title>
        <authorList>
            <person name="Nunoura T."/>
            <person name="Takaki Y."/>
            <person name="Kazama H."/>
            <person name="Kakuta J."/>
            <person name="Shimamura S."/>
            <person name="Makita H."/>
            <person name="Hirai M."/>
            <person name="Miyazaki M."/>
            <person name="Takai K."/>
        </authorList>
    </citation>
    <scope>NUCLEOTIDE SEQUENCE [LARGE SCALE GENOMIC DNA]</scope>
    <source>
        <strain evidence="1 2">Hiromi1</strain>
    </source>
</reference>
<dbReference type="AlphaFoldDB" id="A0A7U6GL83"/>
<keyword evidence="2" id="KW-1185">Reference proteome</keyword>
<accession>A0A7U6GL83</accession>
<dbReference type="OrthoDB" id="34246at2"/>
<organism evidence="1 2">
    <name type="scientific">Thiolapillus brandeum</name>
    <dbReference type="NCBI Taxonomy" id="1076588"/>
    <lineage>
        <taxon>Bacteria</taxon>
        <taxon>Pseudomonadati</taxon>
        <taxon>Pseudomonadota</taxon>
        <taxon>Gammaproteobacteria</taxon>
        <taxon>Chromatiales</taxon>
        <taxon>Sedimenticolaceae</taxon>
        <taxon>Thiolapillus</taxon>
    </lineage>
</organism>
<dbReference type="KEGG" id="tbn:TBH_C2817"/>
<dbReference type="Pfam" id="PF12974">
    <property type="entry name" value="Phosphonate-bd"/>
    <property type="match status" value="1"/>
</dbReference>